<sequence>RLGGLKLFLLLVQEFNNGYLISRSDGKYLGFMFQIYESNGVPRNIEREDVQPFIESTNSTSRACVFIDSSNPNLPNQVMNMFTKPFIKLAFPPVINIRDLMTKQPDSRASVRGPNAFIIYRKIFVETARADGYQLPMTVVSSMASQSWEQESEIVKAEYKRLAKEANEIRNEISPKSPRRPKRERWNIVSFQKQHPSKDKTSLRKSSSKRVKIPNGSSSVESISSQQAVFPWETTHDNNNNVEASTEFQPNNLSNYDSATIGQLYDLFVEGSGNAADYELSLLNFDSEANSVEKSLNNSMIPRDMKKLEEPEFSTYSNESSKGIEGCDSTDAYFNIIGDLSCETTWTKLLDESLISENSIALNNPFFGELLGASEMEYQNYALSSLSSPEIGNSCCSDLGTSEMEHQSYASSSLSSPEIGNSSCSDLVSDIIEFSDSEESTISSDLKSMTQFPDDLGVSSETNYNGSFYF</sequence>
<evidence type="ECO:0000256" key="2">
    <source>
        <dbReference type="SAM" id="MobiDB-lite"/>
    </source>
</evidence>
<dbReference type="AlphaFoldDB" id="A0A9N9CYV7"/>
<organism evidence="3 4">
    <name type="scientific">Acaulospora morrowiae</name>
    <dbReference type="NCBI Taxonomy" id="94023"/>
    <lineage>
        <taxon>Eukaryota</taxon>
        <taxon>Fungi</taxon>
        <taxon>Fungi incertae sedis</taxon>
        <taxon>Mucoromycota</taxon>
        <taxon>Glomeromycotina</taxon>
        <taxon>Glomeromycetes</taxon>
        <taxon>Diversisporales</taxon>
        <taxon>Acaulosporaceae</taxon>
        <taxon>Acaulospora</taxon>
    </lineage>
</organism>
<accession>A0A9N9CYV7</accession>
<comment type="caution">
    <text evidence="3">The sequence shown here is derived from an EMBL/GenBank/DDBJ whole genome shotgun (WGS) entry which is preliminary data.</text>
</comment>
<reference evidence="3" key="1">
    <citation type="submission" date="2021-06" db="EMBL/GenBank/DDBJ databases">
        <authorList>
            <person name="Kallberg Y."/>
            <person name="Tangrot J."/>
            <person name="Rosling A."/>
        </authorList>
    </citation>
    <scope>NUCLEOTIDE SEQUENCE</scope>
    <source>
        <strain evidence="3">CL551</strain>
    </source>
</reference>
<proteinExistence type="predicted"/>
<feature type="region of interest" description="Disordered" evidence="2">
    <location>
        <begin position="192"/>
        <end position="220"/>
    </location>
</feature>
<evidence type="ECO:0000313" key="4">
    <source>
        <dbReference type="Proteomes" id="UP000789342"/>
    </source>
</evidence>
<dbReference type="OrthoDB" id="2307332at2759"/>
<dbReference type="Gene3D" id="1.10.30.10">
    <property type="entry name" value="High mobility group box domain"/>
    <property type="match status" value="1"/>
</dbReference>
<feature type="coiled-coil region" evidence="1">
    <location>
        <begin position="145"/>
        <end position="172"/>
    </location>
</feature>
<evidence type="ECO:0000256" key="1">
    <source>
        <dbReference type="SAM" id="Coils"/>
    </source>
</evidence>
<evidence type="ECO:0000313" key="3">
    <source>
        <dbReference type="EMBL" id="CAG8617348.1"/>
    </source>
</evidence>
<keyword evidence="4" id="KW-1185">Reference proteome</keyword>
<feature type="non-terminal residue" evidence="3">
    <location>
        <position position="470"/>
    </location>
</feature>
<protein>
    <submittedName>
        <fullName evidence="3">10448_t:CDS:1</fullName>
    </submittedName>
</protein>
<gene>
    <name evidence="3" type="ORF">AMORRO_LOCUS8501</name>
</gene>
<dbReference type="InterPro" id="IPR036910">
    <property type="entry name" value="HMG_box_dom_sf"/>
</dbReference>
<dbReference type="SUPFAM" id="SSF47095">
    <property type="entry name" value="HMG-box"/>
    <property type="match status" value="1"/>
</dbReference>
<name>A0A9N9CYV7_9GLOM</name>
<keyword evidence="1" id="KW-0175">Coiled coil</keyword>
<dbReference type="Proteomes" id="UP000789342">
    <property type="component" value="Unassembled WGS sequence"/>
</dbReference>
<dbReference type="EMBL" id="CAJVPV010007318">
    <property type="protein sequence ID" value="CAG8617348.1"/>
    <property type="molecule type" value="Genomic_DNA"/>
</dbReference>